<dbReference type="AlphaFoldDB" id="A0A0P8B0X8"/>
<feature type="transmembrane region" description="Helical" evidence="4">
    <location>
        <begin position="190"/>
        <end position="207"/>
    </location>
</feature>
<dbReference type="PROSITE" id="PS50109">
    <property type="entry name" value="HIS_KIN"/>
    <property type="match status" value="1"/>
</dbReference>
<evidence type="ECO:0000256" key="2">
    <source>
        <dbReference type="ARBA" id="ARBA00012438"/>
    </source>
</evidence>
<dbReference type="Pfam" id="PF00512">
    <property type="entry name" value="HisKA"/>
    <property type="match status" value="1"/>
</dbReference>
<comment type="caution">
    <text evidence="6">The sequence shown here is derived from an EMBL/GenBank/DDBJ whole genome shotgun (WGS) entry which is preliminary data.</text>
</comment>
<keyword evidence="3" id="KW-0597">Phosphoprotein</keyword>
<organism evidence="6 7">
    <name type="scientific">Marinobacter excellens HL-55</name>
    <dbReference type="NCBI Taxonomy" id="1305731"/>
    <lineage>
        <taxon>Bacteria</taxon>
        <taxon>Pseudomonadati</taxon>
        <taxon>Pseudomonadota</taxon>
        <taxon>Gammaproteobacteria</taxon>
        <taxon>Pseudomonadales</taxon>
        <taxon>Marinobacteraceae</taxon>
        <taxon>Marinobacter</taxon>
    </lineage>
</organism>
<dbReference type="InterPro" id="IPR003594">
    <property type="entry name" value="HATPase_dom"/>
</dbReference>
<dbReference type="PANTHER" id="PTHR43065">
    <property type="entry name" value="SENSOR HISTIDINE KINASE"/>
    <property type="match status" value="1"/>
</dbReference>
<feature type="domain" description="Histidine kinase" evidence="5">
    <location>
        <begin position="357"/>
        <end position="570"/>
    </location>
</feature>
<dbReference type="GO" id="GO:0000155">
    <property type="term" value="F:phosphorelay sensor kinase activity"/>
    <property type="evidence" value="ECO:0007669"/>
    <property type="project" value="InterPro"/>
</dbReference>
<feature type="transmembrane region" description="Helical" evidence="4">
    <location>
        <begin position="89"/>
        <end position="109"/>
    </location>
</feature>
<dbReference type="InterPro" id="IPR004358">
    <property type="entry name" value="Sig_transdc_His_kin-like_C"/>
</dbReference>
<proteinExistence type="predicted"/>
<name>A0A0P8B0X8_9GAMM</name>
<dbReference type="CDD" id="cd00082">
    <property type="entry name" value="HisKA"/>
    <property type="match status" value="1"/>
</dbReference>
<reference evidence="6 7" key="1">
    <citation type="submission" date="2015-09" db="EMBL/GenBank/DDBJ databases">
        <title>Identification and resolution of microdiversity through metagenomic sequencing of parallel consortia.</title>
        <authorList>
            <person name="Nelson W.C."/>
            <person name="Romine M.F."/>
            <person name="Lindemann S.R."/>
        </authorList>
    </citation>
    <scope>NUCLEOTIDE SEQUENCE [LARGE SCALE GENOMIC DNA]</scope>
    <source>
        <strain evidence="6">HL-55</strain>
    </source>
</reference>
<sequence>MLPLKGYYNPASTGISPDTRQINRLMAADSSTASSPYAGLDQPAQRQQARLFRIYNHYRLVISLMLVGLLFVDPFTADTKFRWLDYYQAGVASYLAINAFIALIMLAGFQPRQRHITLSILLDILIMHGLLLASTGITNGLANLVIVSVAAGNILTPSRMGTFYAALAAICSLGISGWAVLAINESADDIVRAGSLGILYFAAAFILQGISRRMIRSEALASSRAKSIVELEQINQQIIQRMRTGILVLDRFGQVRLANAAAEELLFGAAVDEAAPAYQPRILPRPLKRGLESWLKSPGMRIEPFQASSTSPLLQANFTQLDQERGDQILVFIEDMSKVTQQAQQMKLASLGRLTAGIAHEIRNPLGAISHAAQLMEESPNLDQGDRKMLDIIRRHSKRVNGIIENVLDLSRRRAANSEQVDVKGWLAEFQSEFQQTQDDGTEAVIELLAEENIPPARFDKSQIEQVMVNLCDNGLRYSKQQTGQNKIQLVVGATADGERAYVDVRDFGPGITPENRNSVFEPFFTTDKSGTGLGLYLARELCEANQAHLSLVDDKKLGCRFRITFAHPGRMI</sequence>
<dbReference type="SMART" id="SM00387">
    <property type="entry name" value="HATPase_c"/>
    <property type="match status" value="1"/>
</dbReference>
<dbReference type="InterPro" id="IPR003661">
    <property type="entry name" value="HisK_dim/P_dom"/>
</dbReference>
<feature type="transmembrane region" description="Helical" evidence="4">
    <location>
        <begin position="140"/>
        <end position="156"/>
    </location>
</feature>
<dbReference type="Gene3D" id="1.10.287.130">
    <property type="match status" value="1"/>
</dbReference>
<dbReference type="SUPFAM" id="SSF55874">
    <property type="entry name" value="ATPase domain of HSP90 chaperone/DNA topoisomerase II/histidine kinase"/>
    <property type="match status" value="1"/>
</dbReference>
<accession>A0A0P8B0X8</accession>
<keyword evidence="4" id="KW-0472">Membrane</keyword>
<evidence type="ECO:0000256" key="1">
    <source>
        <dbReference type="ARBA" id="ARBA00000085"/>
    </source>
</evidence>
<dbReference type="SUPFAM" id="SSF47384">
    <property type="entry name" value="Homodimeric domain of signal transducing histidine kinase"/>
    <property type="match status" value="1"/>
</dbReference>
<evidence type="ECO:0000256" key="3">
    <source>
        <dbReference type="ARBA" id="ARBA00022553"/>
    </source>
</evidence>
<keyword evidence="6" id="KW-0418">Kinase</keyword>
<dbReference type="PRINTS" id="PR00344">
    <property type="entry name" value="BCTRLSENSOR"/>
</dbReference>
<dbReference type="Pfam" id="PF02518">
    <property type="entry name" value="HATPase_c"/>
    <property type="match status" value="1"/>
</dbReference>
<evidence type="ECO:0000256" key="4">
    <source>
        <dbReference type="SAM" id="Phobius"/>
    </source>
</evidence>
<protein>
    <recommendedName>
        <fullName evidence="2">histidine kinase</fullName>
        <ecNumber evidence="2">2.7.13.3</ecNumber>
    </recommendedName>
</protein>
<dbReference type="InterPro" id="IPR036890">
    <property type="entry name" value="HATPase_C_sf"/>
</dbReference>
<dbReference type="PATRIC" id="fig|1305731.5.peg.1977"/>
<comment type="catalytic activity">
    <reaction evidence="1">
        <text>ATP + protein L-histidine = ADP + protein N-phospho-L-histidine.</text>
        <dbReference type="EC" id="2.7.13.3"/>
    </reaction>
</comment>
<dbReference type="PANTHER" id="PTHR43065:SF52">
    <property type="entry name" value="SENSOR PROTEIN KINASE PILS"/>
    <property type="match status" value="1"/>
</dbReference>
<dbReference type="EC" id="2.7.13.3" evidence="2"/>
<dbReference type="InterPro" id="IPR005467">
    <property type="entry name" value="His_kinase_dom"/>
</dbReference>
<dbReference type="InterPro" id="IPR036097">
    <property type="entry name" value="HisK_dim/P_sf"/>
</dbReference>
<feature type="transmembrane region" description="Helical" evidence="4">
    <location>
        <begin position="163"/>
        <end position="184"/>
    </location>
</feature>
<keyword evidence="6" id="KW-0808">Transferase</keyword>
<evidence type="ECO:0000259" key="5">
    <source>
        <dbReference type="PROSITE" id="PS50109"/>
    </source>
</evidence>
<dbReference type="Pfam" id="PF25323">
    <property type="entry name" value="6TM_PilS"/>
    <property type="match status" value="1"/>
</dbReference>
<dbReference type="Gene3D" id="3.30.450.20">
    <property type="entry name" value="PAS domain"/>
    <property type="match status" value="1"/>
</dbReference>
<evidence type="ECO:0000313" key="6">
    <source>
        <dbReference type="EMBL" id="KPQ27176.1"/>
    </source>
</evidence>
<dbReference type="SMART" id="SM00388">
    <property type="entry name" value="HisKA"/>
    <property type="match status" value="1"/>
</dbReference>
<keyword evidence="4" id="KW-0812">Transmembrane</keyword>
<feature type="transmembrane region" description="Helical" evidence="4">
    <location>
        <begin position="58"/>
        <end position="77"/>
    </location>
</feature>
<dbReference type="Proteomes" id="UP000050416">
    <property type="component" value="Unassembled WGS sequence"/>
</dbReference>
<dbReference type="STRING" id="1305731.GCA_000934705_02269"/>
<evidence type="ECO:0000313" key="7">
    <source>
        <dbReference type="Proteomes" id="UP000050416"/>
    </source>
</evidence>
<dbReference type="EMBL" id="LJZQ01000034">
    <property type="protein sequence ID" value="KPQ27176.1"/>
    <property type="molecule type" value="Genomic_DNA"/>
</dbReference>
<keyword evidence="4" id="KW-1133">Transmembrane helix</keyword>
<dbReference type="Gene3D" id="3.30.565.10">
    <property type="entry name" value="Histidine kinase-like ATPase, C-terminal domain"/>
    <property type="match status" value="1"/>
</dbReference>
<gene>
    <name evidence="6" type="primary">pilS</name>
    <name evidence="6" type="ORF">HLUCCX14_16000</name>
</gene>